<feature type="domain" description="Carbohydrate kinase PfkB" evidence="17">
    <location>
        <begin position="12"/>
        <end position="302"/>
    </location>
</feature>
<sequence>MKLDLTALEQARLLVVGDVMLDRYWHGGTSRISPEAPVPVVKVGESEDRPGGAANVALNIASLGAQAELAGLVGDDHNASLLSERLEDAGVSVHFQRSAEIPTITKLRVMSRNQQLIRLDFEEGLCEVDTGELGERVAARLAEVGLVILSDYGKGTLNRVEALIDAVRAAGKRVLVDPKGSDFRKYRGASVITPNLTEFEAVVGPCRDDAELAAKGEALRRELDLEALLITRSEKGMTLIRADHEPLHLPTRAREVFDVTGAGDTVIGVLGLALAAGHGFPEAMTLANLAAGLVVAKPGTATLSIAELYTALHGDKLAEFGMIEAPALTEAVRAAQARGERVVMTNGCFDILHAGHVAYLEQARKLGDRLIVAVNDDASIARLKGPKRPINPLVRRMQVLAGLGAVDWVVPFAEDTPAELIGRVLPDVLVKGGDYRPEEIAGGEAVIAHGGEVKVLGFEDGVSTTAMISTILDRED</sequence>
<dbReference type="InterPro" id="IPR002173">
    <property type="entry name" value="Carboh/pur_kinase_PfkB_CS"/>
</dbReference>
<dbReference type="PROSITE" id="PS00583">
    <property type="entry name" value="PFKB_KINASES_1"/>
    <property type="match status" value="1"/>
</dbReference>
<keyword evidence="8 16" id="KW-0418">Kinase</keyword>
<dbReference type="UniPathway" id="UPA00356">
    <property type="reaction ID" value="UER00437"/>
</dbReference>
<dbReference type="FunFam" id="3.40.1190.20:FF:000002">
    <property type="entry name" value="Bifunctional protein HldE"/>
    <property type="match status" value="1"/>
</dbReference>
<dbReference type="InterPro" id="IPR011914">
    <property type="entry name" value="RfaE_dom_II"/>
</dbReference>
<dbReference type="EC" id="2.7.7.70" evidence="16"/>
<dbReference type="InterPro" id="IPR023030">
    <property type="entry name" value="Bifunc_HldE"/>
</dbReference>
<feature type="region of interest" description="Ribokinase" evidence="16">
    <location>
        <begin position="1"/>
        <end position="318"/>
    </location>
</feature>
<comment type="catalytic activity">
    <reaction evidence="12 16">
        <text>D-glycero-beta-D-manno-heptose 1-phosphate + ATP + H(+) = ADP-D-glycero-beta-D-manno-heptose + diphosphate</text>
        <dbReference type="Rhea" id="RHEA:27465"/>
        <dbReference type="ChEBI" id="CHEBI:15378"/>
        <dbReference type="ChEBI" id="CHEBI:30616"/>
        <dbReference type="ChEBI" id="CHEBI:33019"/>
        <dbReference type="ChEBI" id="CHEBI:59967"/>
        <dbReference type="ChEBI" id="CHEBI:61593"/>
        <dbReference type="EC" id="2.7.7.70"/>
    </reaction>
</comment>
<dbReference type="InterPro" id="IPR014729">
    <property type="entry name" value="Rossmann-like_a/b/a_fold"/>
</dbReference>
<comment type="similarity">
    <text evidence="15 16">In the C-terminal section; belongs to the cytidylyltransferase family.</text>
</comment>
<evidence type="ECO:0000256" key="15">
    <source>
        <dbReference type="ARBA" id="ARBA00061122"/>
    </source>
</evidence>
<dbReference type="GO" id="GO:0009244">
    <property type="term" value="P:lipopolysaccharide core region biosynthetic process"/>
    <property type="evidence" value="ECO:0007669"/>
    <property type="project" value="UniProtKB-UniPathway"/>
</dbReference>
<dbReference type="CDD" id="cd01172">
    <property type="entry name" value="RfaE_like"/>
    <property type="match status" value="1"/>
</dbReference>
<evidence type="ECO:0000256" key="4">
    <source>
        <dbReference type="ARBA" id="ARBA00011738"/>
    </source>
</evidence>
<evidence type="ECO:0000256" key="11">
    <source>
        <dbReference type="ARBA" id="ARBA00023277"/>
    </source>
</evidence>
<evidence type="ECO:0000256" key="9">
    <source>
        <dbReference type="ARBA" id="ARBA00022840"/>
    </source>
</evidence>
<comment type="subunit">
    <text evidence="4 16">Homodimer.</text>
</comment>
<dbReference type="GO" id="GO:0005524">
    <property type="term" value="F:ATP binding"/>
    <property type="evidence" value="ECO:0007669"/>
    <property type="project" value="UniProtKB-UniRule"/>
</dbReference>
<dbReference type="InterPro" id="IPR011913">
    <property type="entry name" value="RfaE_dom_I"/>
</dbReference>
<feature type="active site" evidence="16">
    <location>
        <position position="264"/>
    </location>
</feature>
<evidence type="ECO:0000256" key="10">
    <source>
        <dbReference type="ARBA" id="ARBA00023268"/>
    </source>
</evidence>
<dbReference type="Gene3D" id="3.40.1190.20">
    <property type="match status" value="1"/>
</dbReference>
<comment type="pathway">
    <text evidence="16">Nucleotide-sugar biosynthesis; ADP-L-glycero-beta-D-manno-heptose biosynthesis; ADP-L-glycero-beta-D-manno-heptose from D-glycero-beta-D-manno-heptose 7-phosphate: step 1/4.</text>
</comment>
<comment type="pathway">
    <text evidence="16">Nucleotide-sugar biosynthesis; ADP-L-glycero-beta-D-manno-heptose biosynthesis; ADP-L-glycero-beta-D-manno-heptose from D-glycero-beta-D-manno-heptose 7-phosphate: step 3/4.</text>
</comment>
<evidence type="ECO:0000313" key="19">
    <source>
        <dbReference type="EMBL" id="GEK47879.1"/>
    </source>
</evidence>
<reference evidence="20 22" key="2">
    <citation type="submission" date="2020-12" db="EMBL/GenBank/DDBJ databases">
        <title>Draft genome sequence of Halomonas pacifica strain CARE-V15.</title>
        <authorList>
            <person name="Vignesh N."/>
            <person name="Thabitha A."/>
            <person name="Saravanan R."/>
            <person name="Manigandan V."/>
        </authorList>
    </citation>
    <scope>NUCLEOTIDE SEQUENCE [LARGE SCALE GENOMIC DNA]</scope>
    <source>
        <strain evidence="20 22">CARE-V15</strain>
    </source>
</reference>
<dbReference type="EMBL" id="BJUK01000023">
    <property type="protein sequence ID" value="GEK47879.1"/>
    <property type="molecule type" value="Genomic_DNA"/>
</dbReference>
<evidence type="ECO:0000256" key="5">
    <source>
        <dbReference type="ARBA" id="ARBA00022679"/>
    </source>
</evidence>
<dbReference type="FunFam" id="3.40.50.620:FF:000028">
    <property type="entry name" value="Bifunctional protein HldE"/>
    <property type="match status" value="1"/>
</dbReference>
<dbReference type="SUPFAM" id="SSF52374">
    <property type="entry name" value="Nucleotidylyl transferase"/>
    <property type="match status" value="1"/>
</dbReference>
<comment type="caution">
    <text evidence="19">The sequence shown here is derived from an EMBL/GenBank/DDBJ whole genome shotgun (WGS) entry which is preliminary data.</text>
</comment>
<keyword evidence="21" id="KW-1185">Reference proteome</keyword>
<evidence type="ECO:0000313" key="20">
    <source>
        <dbReference type="EMBL" id="MBH8580719.1"/>
    </source>
</evidence>
<accession>A0A510X8W8</accession>
<dbReference type="InterPro" id="IPR004821">
    <property type="entry name" value="Cyt_trans-like"/>
</dbReference>
<keyword evidence="6 16" id="KW-0548">Nucleotidyltransferase</keyword>
<dbReference type="GO" id="GO:0033785">
    <property type="term" value="F:heptose 7-phosphate kinase activity"/>
    <property type="evidence" value="ECO:0007669"/>
    <property type="project" value="UniProtKB-UniRule"/>
</dbReference>
<comment type="function">
    <text evidence="2 16">Catalyzes the ADP transfer from ATP to D-glycero-beta-D-manno-heptose 1-phosphate, yielding ADP-D-glycero-beta-D-manno-heptose.</text>
</comment>
<evidence type="ECO:0000256" key="1">
    <source>
        <dbReference type="ARBA" id="ARBA00002319"/>
    </source>
</evidence>
<dbReference type="RefSeq" id="WP_146803220.1">
    <property type="nucleotide sequence ID" value="NZ_BJUK01000023.1"/>
</dbReference>
<reference evidence="19 21" key="1">
    <citation type="submission" date="2019-07" db="EMBL/GenBank/DDBJ databases">
        <title>Whole genome shotgun sequence of Halomonas pacifica NBRC 102220.</title>
        <authorList>
            <person name="Hosoyama A."/>
            <person name="Uohara A."/>
            <person name="Ohji S."/>
            <person name="Ichikawa N."/>
        </authorList>
    </citation>
    <scope>NUCLEOTIDE SEQUENCE [LARGE SCALE GENOMIC DNA]</scope>
    <source>
        <strain evidence="19 21">NBRC 102220</strain>
    </source>
</reference>
<evidence type="ECO:0000259" key="17">
    <source>
        <dbReference type="Pfam" id="PF00294"/>
    </source>
</evidence>
<keyword evidence="5 16" id="KW-0808">Transferase</keyword>
<dbReference type="AlphaFoldDB" id="A0A510X8W8"/>
<feature type="region of interest" description="Cytidylyltransferase" evidence="16">
    <location>
        <begin position="344"/>
        <end position="476"/>
    </location>
</feature>
<evidence type="ECO:0000256" key="16">
    <source>
        <dbReference type="HAMAP-Rule" id="MF_01603"/>
    </source>
</evidence>
<dbReference type="GO" id="GO:0033786">
    <property type="term" value="F:heptose-1-phosphate adenylyltransferase activity"/>
    <property type="evidence" value="ECO:0007669"/>
    <property type="project" value="UniProtKB-UniRule"/>
</dbReference>
<dbReference type="EMBL" id="JAEDAF010000010">
    <property type="protein sequence ID" value="MBH8580719.1"/>
    <property type="molecule type" value="Genomic_DNA"/>
</dbReference>
<comment type="pathway">
    <text evidence="3">Bacterial outer membrane biogenesis; LPS core biosynthesis.</text>
</comment>
<dbReference type="SUPFAM" id="SSF53613">
    <property type="entry name" value="Ribokinase-like"/>
    <property type="match status" value="1"/>
</dbReference>
<dbReference type="Gene3D" id="3.40.50.620">
    <property type="entry name" value="HUPs"/>
    <property type="match status" value="1"/>
</dbReference>
<dbReference type="NCBIfam" id="TIGR02198">
    <property type="entry name" value="rfaE_dom_I"/>
    <property type="match status" value="1"/>
</dbReference>
<keyword evidence="9 16" id="KW-0067">ATP-binding</keyword>
<comment type="similarity">
    <text evidence="14 16">In the N-terminal section; belongs to the carbohydrate kinase PfkB family.</text>
</comment>
<name>A0A510X8W8_9GAMM</name>
<keyword evidence="7 16" id="KW-0547">Nucleotide-binding</keyword>
<dbReference type="InterPro" id="IPR029056">
    <property type="entry name" value="Ribokinase-like"/>
</dbReference>
<dbReference type="NCBIfam" id="TIGR02199">
    <property type="entry name" value="rfaE_dom_II"/>
    <property type="match status" value="1"/>
</dbReference>
<dbReference type="NCBIfam" id="TIGR00125">
    <property type="entry name" value="cyt_tran_rel"/>
    <property type="match status" value="1"/>
</dbReference>
<protein>
    <recommendedName>
        <fullName evidence="16">Bifunctional protein HldE</fullName>
    </recommendedName>
    <domain>
        <recommendedName>
            <fullName evidence="16">D-beta-D-heptose 7-phosphate kinase</fullName>
            <ecNumber evidence="16">2.7.1.167</ecNumber>
        </recommendedName>
        <alternativeName>
            <fullName evidence="16">D-beta-D-heptose 7-phosphotransferase</fullName>
        </alternativeName>
        <alternativeName>
            <fullName evidence="16">D-glycero-beta-D-manno-heptose-7-phosphate kinase</fullName>
        </alternativeName>
    </domain>
    <domain>
        <recommendedName>
            <fullName evidence="16">D-beta-D-heptose 1-phosphate adenylyltransferase</fullName>
            <ecNumber evidence="16">2.7.7.70</ecNumber>
        </recommendedName>
        <alternativeName>
            <fullName evidence="16">D-glycero-beta-D-manno-heptose 1-phosphate adenylyltransferase</fullName>
        </alternativeName>
    </domain>
</protein>
<proteinExistence type="inferred from homology"/>
<dbReference type="PANTHER" id="PTHR46969">
    <property type="entry name" value="BIFUNCTIONAL PROTEIN HLDE"/>
    <property type="match status" value="1"/>
</dbReference>
<evidence type="ECO:0000256" key="14">
    <source>
        <dbReference type="ARBA" id="ARBA00060955"/>
    </source>
</evidence>
<dbReference type="UniPathway" id="UPA00958"/>
<evidence type="ECO:0000313" key="22">
    <source>
        <dbReference type="Proteomes" id="UP000651738"/>
    </source>
</evidence>
<organism evidence="19 21">
    <name type="scientific">Bisbaumannia pacifica</name>
    <dbReference type="NCBI Taxonomy" id="77098"/>
    <lineage>
        <taxon>Bacteria</taxon>
        <taxon>Pseudomonadati</taxon>
        <taxon>Pseudomonadota</taxon>
        <taxon>Gammaproteobacteria</taxon>
        <taxon>Oceanospirillales</taxon>
        <taxon>Halomonadaceae</taxon>
        <taxon>Bisbaumannia</taxon>
    </lineage>
</organism>
<dbReference type="Pfam" id="PF01467">
    <property type="entry name" value="CTP_transf_like"/>
    <property type="match status" value="1"/>
</dbReference>
<dbReference type="OrthoDB" id="9802794at2"/>
<evidence type="ECO:0000256" key="13">
    <source>
        <dbReference type="ARBA" id="ARBA00052873"/>
    </source>
</evidence>
<dbReference type="HAMAP" id="MF_01603">
    <property type="entry name" value="HldE"/>
    <property type="match status" value="1"/>
</dbReference>
<evidence type="ECO:0000313" key="21">
    <source>
        <dbReference type="Proteomes" id="UP000321275"/>
    </source>
</evidence>
<dbReference type="Proteomes" id="UP000321275">
    <property type="component" value="Unassembled WGS sequence"/>
</dbReference>
<keyword evidence="11 16" id="KW-0119">Carbohydrate metabolism</keyword>
<feature type="binding site" evidence="16">
    <location>
        <begin position="195"/>
        <end position="198"/>
    </location>
    <ligand>
        <name>ATP</name>
        <dbReference type="ChEBI" id="CHEBI:30616"/>
    </ligand>
</feature>
<dbReference type="NCBIfam" id="NF008454">
    <property type="entry name" value="PRK11316.1"/>
    <property type="match status" value="1"/>
</dbReference>
<evidence type="ECO:0000259" key="18">
    <source>
        <dbReference type="Pfam" id="PF01467"/>
    </source>
</evidence>
<dbReference type="GO" id="GO:0005829">
    <property type="term" value="C:cytosol"/>
    <property type="evidence" value="ECO:0007669"/>
    <property type="project" value="TreeGrafter"/>
</dbReference>
<comment type="catalytic activity">
    <reaction evidence="13 16">
        <text>D-glycero-beta-D-manno-heptose 7-phosphate + ATP = D-glycero-beta-D-manno-heptose 1,7-bisphosphate + ADP + H(+)</text>
        <dbReference type="Rhea" id="RHEA:27473"/>
        <dbReference type="ChEBI" id="CHEBI:15378"/>
        <dbReference type="ChEBI" id="CHEBI:30616"/>
        <dbReference type="ChEBI" id="CHEBI:60204"/>
        <dbReference type="ChEBI" id="CHEBI:60208"/>
        <dbReference type="ChEBI" id="CHEBI:456216"/>
        <dbReference type="EC" id="2.7.1.167"/>
    </reaction>
</comment>
<evidence type="ECO:0000256" key="3">
    <source>
        <dbReference type="ARBA" id="ARBA00004713"/>
    </source>
</evidence>
<evidence type="ECO:0000256" key="12">
    <source>
        <dbReference type="ARBA" id="ARBA00047428"/>
    </source>
</evidence>
<evidence type="ECO:0000256" key="7">
    <source>
        <dbReference type="ARBA" id="ARBA00022741"/>
    </source>
</evidence>
<dbReference type="Pfam" id="PF00294">
    <property type="entry name" value="PfkB"/>
    <property type="match status" value="1"/>
</dbReference>
<keyword evidence="10 16" id="KW-0511">Multifunctional enzyme</keyword>
<evidence type="ECO:0000256" key="2">
    <source>
        <dbReference type="ARBA" id="ARBA00003753"/>
    </source>
</evidence>
<dbReference type="GO" id="GO:0016773">
    <property type="term" value="F:phosphotransferase activity, alcohol group as acceptor"/>
    <property type="evidence" value="ECO:0007669"/>
    <property type="project" value="InterPro"/>
</dbReference>
<comment type="function">
    <text evidence="1 16">Catalyzes the phosphorylation of D-glycero-D-manno-heptose 7-phosphate at the C-1 position to selectively form D-glycero-beta-D-manno-heptose-1,7-bisphosphate.</text>
</comment>
<evidence type="ECO:0000256" key="8">
    <source>
        <dbReference type="ARBA" id="ARBA00022777"/>
    </source>
</evidence>
<dbReference type="InterPro" id="IPR011611">
    <property type="entry name" value="PfkB_dom"/>
</dbReference>
<dbReference type="GO" id="GO:0097171">
    <property type="term" value="P:ADP-L-glycero-beta-D-manno-heptose biosynthetic process"/>
    <property type="evidence" value="ECO:0007669"/>
    <property type="project" value="UniProtKB-UniPathway"/>
</dbReference>
<dbReference type="Proteomes" id="UP000651738">
    <property type="component" value="Unassembled WGS sequence"/>
</dbReference>
<gene>
    <name evidence="16 19" type="primary">hldE</name>
    <name evidence="19" type="ORF">HPA02_21620</name>
    <name evidence="20" type="ORF">I7V36_11505</name>
</gene>
<feature type="domain" description="Cytidyltransferase-like" evidence="18">
    <location>
        <begin position="344"/>
        <end position="466"/>
    </location>
</feature>
<evidence type="ECO:0000256" key="6">
    <source>
        <dbReference type="ARBA" id="ARBA00022695"/>
    </source>
</evidence>
<dbReference type="EC" id="2.7.1.167" evidence="16"/>
<dbReference type="PANTHER" id="PTHR46969:SF1">
    <property type="entry name" value="BIFUNCTIONAL PROTEIN HLDE"/>
    <property type="match status" value="1"/>
</dbReference>